<sequence>MHDDDAGWPTITLQHARACGLVIGTSSPAGHMATSHLIEHGGEWVARSHLQHKIYEWVPPVMQTLDHETQHIPTLPYLEHQWQRRRKPR</sequence>
<evidence type="ECO:0000313" key="1">
    <source>
        <dbReference type="EMBL" id="KAK5633142.1"/>
    </source>
</evidence>
<reference evidence="1 2" key="1">
    <citation type="submission" date="2023-10" db="EMBL/GenBank/DDBJ databases">
        <title>Draft genome sequence of Xylaria bambusicola isolate GMP-LS, the root and basal stem rot pathogen of sugarcane in Indonesia.</title>
        <authorList>
            <person name="Selvaraj P."/>
            <person name="Muralishankar V."/>
            <person name="Muruganantham S."/>
            <person name="Sp S."/>
            <person name="Haryani S."/>
            <person name="Lau K.J.X."/>
            <person name="Naqvi N.I."/>
        </authorList>
    </citation>
    <scope>NUCLEOTIDE SEQUENCE [LARGE SCALE GENOMIC DNA]</scope>
    <source>
        <strain evidence="1">GMP-LS</strain>
    </source>
</reference>
<dbReference type="AlphaFoldDB" id="A0AAN7Z8M0"/>
<protein>
    <submittedName>
        <fullName evidence="1">Uncharacterized protein</fullName>
    </submittedName>
</protein>
<dbReference type="Proteomes" id="UP001305414">
    <property type="component" value="Unassembled WGS sequence"/>
</dbReference>
<comment type="caution">
    <text evidence="1">The sequence shown here is derived from an EMBL/GenBank/DDBJ whole genome shotgun (WGS) entry which is preliminary data.</text>
</comment>
<keyword evidence="2" id="KW-1185">Reference proteome</keyword>
<dbReference type="EMBL" id="JAWHQM010000030">
    <property type="protein sequence ID" value="KAK5633142.1"/>
    <property type="molecule type" value="Genomic_DNA"/>
</dbReference>
<gene>
    <name evidence="1" type="ORF">RRF57_008856</name>
</gene>
<accession>A0AAN7Z8M0</accession>
<name>A0AAN7Z8M0_9PEZI</name>
<organism evidence="1 2">
    <name type="scientific">Xylaria bambusicola</name>
    <dbReference type="NCBI Taxonomy" id="326684"/>
    <lineage>
        <taxon>Eukaryota</taxon>
        <taxon>Fungi</taxon>
        <taxon>Dikarya</taxon>
        <taxon>Ascomycota</taxon>
        <taxon>Pezizomycotina</taxon>
        <taxon>Sordariomycetes</taxon>
        <taxon>Xylariomycetidae</taxon>
        <taxon>Xylariales</taxon>
        <taxon>Xylariaceae</taxon>
        <taxon>Xylaria</taxon>
    </lineage>
</organism>
<evidence type="ECO:0000313" key="2">
    <source>
        <dbReference type="Proteomes" id="UP001305414"/>
    </source>
</evidence>
<proteinExistence type="predicted"/>